<comment type="function">
    <text evidence="11">Catalyzes the conversion of long-chain fatty acids to their active form acyl-CoAs for both synthesis of cellular lipids, and degradation via beta-oxidation.</text>
</comment>
<evidence type="ECO:0000256" key="11">
    <source>
        <dbReference type="RuleBase" id="RU369030"/>
    </source>
</evidence>
<comment type="catalytic activity">
    <reaction evidence="9">
        <text>(E)-4-coumaroyl-AMP + CoA = (E)-4-coumaroyl-CoA + AMP + H(+)</text>
        <dbReference type="Rhea" id="RHEA:72423"/>
        <dbReference type="ChEBI" id="CHEBI:15378"/>
        <dbReference type="ChEBI" id="CHEBI:57287"/>
        <dbReference type="ChEBI" id="CHEBI:85008"/>
        <dbReference type="ChEBI" id="CHEBI:192348"/>
        <dbReference type="ChEBI" id="CHEBI:456215"/>
    </reaction>
    <physiologicalReaction direction="left-to-right" evidence="9">
        <dbReference type="Rhea" id="RHEA:72424"/>
    </physiologicalReaction>
</comment>
<evidence type="ECO:0000259" key="12">
    <source>
        <dbReference type="Pfam" id="PF00501"/>
    </source>
</evidence>
<dbReference type="InterPro" id="IPR020845">
    <property type="entry name" value="AMP-binding_CS"/>
</dbReference>
<gene>
    <name evidence="14" type="ORF">U9M48_002364</name>
</gene>
<dbReference type="EMBL" id="CP144745">
    <property type="protein sequence ID" value="WVZ51202.1"/>
    <property type="molecule type" value="Genomic_DNA"/>
</dbReference>
<keyword evidence="4 11" id="KW-0547">Nucleotide-binding</keyword>
<dbReference type="PANTHER" id="PTHR43272">
    <property type="entry name" value="LONG-CHAIN-FATTY-ACID--COA LIGASE"/>
    <property type="match status" value="1"/>
</dbReference>
<comment type="catalytic activity">
    <reaction evidence="8">
        <text>(E)-4-coumarate + ATP + H(+) = (E)-4-coumaroyl-AMP + diphosphate</text>
        <dbReference type="Rhea" id="RHEA:72419"/>
        <dbReference type="ChEBI" id="CHEBI:12876"/>
        <dbReference type="ChEBI" id="CHEBI:15378"/>
        <dbReference type="ChEBI" id="CHEBI:30616"/>
        <dbReference type="ChEBI" id="CHEBI:33019"/>
        <dbReference type="ChEBI" id="CHEBI:192348"/>
    </reaction>
    <physiologicalReaction direction="left-to-right" evidence="8">
        <dbReference type="Rhea" id="RHEA:72420"/>
    </physiologicalReaction>
</comment>
<dbReference type="AlphaFoldDB" id="A0AAQ3PQS1"/>
<feature type="domain" description="AMP-binding enzyme C-terminal" evidence="13">
    <location>
        <begin position="551"/>
        <end position="620"/>
    </location>
</feature>
<dbReference type="PROSITE" id="PS00455">
    <property type="entry name" value="AMP_BINDING"/>
    <property type="match status" value="1"/>
</dbReference>
<proteinExistence type="inferred from homology"/>
<dbReference type="GO" id="GO:0004467">
    <property type="term" value="F:long-chain fatty acid-CoA ligase activity"/>
    <property type="evidence" value="ECO:0007669"/>
    <property type="project" value="UniProtKB-EC"/>
</dbReference>
<feature type="domain" description="AMP-dependent synthetase/ligase" evidence="12">
    <location>
        <begin position="142"/>
        <end position="499"/>
    </location>
</feature>
<comment type="catalytic activity">
    <reaction evidence="11">
        <text>a long-chain fatty acid + ATP + CoA = a long-chain fatty acyl-CoA + AMP + diphosphate</text>
        <dbReference type="Rhea" id="RHEA:15421"/>
        <dbReference type="ChEBI" id="CHEBI:30616"/>
        <dbReference type="ChEBI" id="CHEBI:33019"/>
        <dbReference type="ChEBI" id="CHEBI:57287"/>
        <dbReference type="ChEBI" id="CHEBI:57560"/>
        <dbReference type="ChEBI" id="CHEBI:83139"/>
        <dbReference type="ChEBI" id="CHEBI:456215"/>
        <dbReference type="EC" id="6.2.1.3"/>
    </reaction>
</comment>
<evidence type="ECO:0000313" key="14">
    <source>
        <dbReference type="EMBL" id="WVZ51202.1"/>
    </source>
</evidence>
<accession>A0AAQ3PQS1</accession>
<evidence type="ECO:0000313" key="15">
    <source>
        <dbReference type="Proteomes" id="UP001341281"/>
    </source>
</evidence>
<dbReference type="GO" id="GO:0016207">
    <property type="term" value="F:4-coumarate-CoA ligase activity"/>
    <property type="evidence" value="ECO:0007669"/>
    <property type="project" value="UniProtKB-EC"/>
</dbReference>
<dbReference type="CDD" id="cd05927">
    <property type="entry name" value="LC-FACS_euk"/>
    <property type="match status" value="1"/>
</dbReference>
<evidence type="ECO:0000256" key="1">
    <source>
        <dbReference type="ARBA" id="ARBA00001946"/>
    </source>
</evidence>
<dbReference type="InterPro" id="IPR025110">
    <property type="entry name" value="AMP-bd_C"/>
</dbReference>
<dbReference type="GO" id="GO:0005783">
    <property type="term" value="C:endoplasmic reticulum"/>
    <property type="evidence" value="ECO:0007669"/>
    <property type="project" value="TreeGrafter"/>
</dbReference>
<keyword evidence="15" id="KW-1185">Reference proteome</keyword>
<protein>
    <recommendedName>
        <fullName evidence="11">Long-chain-fatty-acid--CoA ligase</fullName>
        <ecNumber evidence="11">6.2.1.3</ecNumber>
    </recommendedName>
</protein>
<dbReference type="GO" id="GO:0010143">
    <property type="term" value="P:cutin biosynthetic process"/>
    <property type="evidence" value="ECO:0007669"/>
    <property type="project" value="TreeGrafter"/>
</dbReference>
<evidence type="ECO:0000256" key="6">
    <source>
        <dbReference type="ARBA" id="ARBA00022840"/>
    </source>
</evidence>
<keyword evidence="6 11" id="KW-0067">ATP-binding</keyword>
<keyword evidence="7" id="KW-0460">Magnesium</keyword>
<name>A0AAQ3PQS1_PASNO</name>
<evidence type="ECO:0000256" key="5">
    <source>
        <dbReference type="ARBA" id="ARBA00022832"/>
    </source>
</evidence>
<dbReference type="InterPro" id="IPR042099">
    <property type="entry name" value="ANL_N_sf"/>
</dbReference>
<keyword evidence="11" id="KW-0443">Lipid metabolism</keyword>
<dbReference type="PANTHER" id="PTHR43272:SF4">
    <property type="entry name" value="LONG CHAIN ACYL-COA SYNTHETASE 2"/>
    <property type="match status" value="1"/>
</dbReference>
<evidence type="ECO:0000256" key="8">
    <source>
        <dbReference type="ARBA" id="ARBA00034219"/>
    </source>
</evidence>
<evidence type="ECO:0000256" key="3">
    <source>
        <dbReference type="ARBA" id="ARBA00022598"/>
    </source>
</evidence>
<dbReference type="GO" id="GO:0016020">
    <property type="term" value="C:membrane"/>
    <property type="evidence" value="ECO:0007669"/>
    <property type="project" value="TreeGrafter"/>
</dbReference>
<evidence type="ECO:0000256" key="4">
    <source>
        <dbReference type="ARBA" id="ARBA00022741"/>
    </source>
</evidence>
<dbReference type="SUPFAM" id="SSF56801">
    <property type="entry name" value="Acetyl-CoA synthetase-like"/>
    <property type="match status" value="1"/>
</dbReference>
<comment type="similarity">
    <text evidence="2 11">Belongs to the ATP-dependent AMP-binding enzyme family.</text>
</comment>
<evidence type="ECO:0000256" key="7">
    <source>
        <dbReference type="ARBA" id="ARBA00022842"/>
    </source>
</evidence>
<dbReference type="Pfam" id="PF00501">
    <property type="entry name" value="AMP-binding"/>
    <property type="match status" value="1"/>
</dbReference>
<keyword evidence="3 11" id="KW-0436">Ligase</keyword>
<evidence type="ECO:0000256" key="10">
    <source>
        <dbReference type="ARBA" id="ARBA00034252"/>
    </source>
</evidence>
<dbReference type="GO" id="GO:0106290">
    <property type="term" value="F:trans-cinnamate-CoA ligase activity"/>
    <property type="evidence" value="ECO:0007669"/>
    <property type="project" value="UniProtKB-ARBA"/>
</dbReference>
<comment type="catalytic activity">
    <reaction evidence="10">
        <text>(E)-4-coumarate + ATP + CoA = (E)-4-coumaroyl-CoA + AMP + diphosphate</text>
        <dbReference type="Rhea" id="RHEA:19641"/>
        <dbReference type="ChEBI" id="CHEBI:12876"/>
        <dbReference type="ChEBI" id="CHEBI:30616"/>
        <dbReference type="ChEBI" id="CHEBI:33019"/>
        <dbReference type="ChEBI" id="CHEBI:57287"/>
        <dbReference type="ChEBI" id="CHEBI:85008"/>
        <dbReference type="ChEBI" id="CHEBI:456215"/>
        <dbReference type="EC" id="6.2.1.12"/>
    </reaction>
    <physiologicalReaction direction="left-to-right" evidence="10">
        <dbReference type="Rhea" id="RHEA:19642"/>
    </physiologicalReaction>
</comment>
<organism evidence="14 15">
    <name type="scientific">Paspalum notatum var. saurae</name>
    <dbReference type="NCBI Taxonomy" id="547442"/>
    <lineage>
        <taxon>Eukaryota</taxon>
        <taxon>Viridiplantae</taxon>
        <taxon>Streptophyta</taxon>
        <taxon>Embryophyta</taxon>
        <taxon>Tracheophyta</taxon>
        <taxon>Spermatophyta</taxon>
        <taxon>Magnoliopsida</taxon>
        <taxon>Liliopsida</taxon>
        <taxon>Poales</taxon>
        <taxon>Poaceae</taxon>
        <taxon>PACMAD clade</taxon>
        <taxon>Panicoideae</taxon>
        <taxon>Andropogonodae</taxon>
        <taxon>Paspaleae</taxon>
        <taxon>Paspalinae</taxon>
        <taxon>Paspalum</taxon>
    </lineage>
</organism>
<sequence length="681" mass="76039">MASPEVFTVKVEEATPAAGGRPSAGPVYRSIYAKDGLMELPREINSPWDFFSGAVKKYPKNMMLGRRRQVTDGKAGEYVWQTYEEVYDSAMRLGSAIRSFGVKPSIYRGLTVAYMDPTVRNGLWPCRHATVKEYVMCHCMTPSVGSPCSTALTETRANAVEFIMNHAEISIAFVQESKIKSILAAVPKCTAHLRAIVSFGDFTSEMKKEAEKLGISCFSWEDFSSMGKQDYELPKKQKDDICTIMYTSGTTGDPKGVIITNRALIASVMTTEHLLIVTDKPISEEDSYFSYLPLAHIFDQVIENYCISKGASIGFWQGDIRYLMEDVQVMKPTIFCGVPRVYDRIYSGINIKIQSGGIIAKHLFQYAYNYKLANMRKGMKQHEASPFFDKIIFSKIKEGLGGHMRLMIAGAAPLPGQIEEFMRVTSCSVLSQGYGLTESCAGCFTSIANVFSMIGTVGPPVTTIEARLESVPEMGYNALADTPRGEICLRGHTLFSGYYKRPGLTEEVFADGWFHTGDIGEWQPNGSMKIIDRKKNIFKLSQGEYVAVEVVESAYMQSPLVASIWVYGNSFESFLVAVVVPERQALEEWAAANNKVGDFVELCNDPKARGFVLDELNKTGKKLGLRGFEMLKAIHLELVPFSIEKDLITPTFKLKRPQLLKYYKDRIDQMYKDAKEGRTAP</sequence>
<dbReference type="Proteomes" id="UP001341281">
    <property type="component" value="Chromosome 01"/>
</dbReference>
<dbReference type="Gene3D" id="3.40.50.12780">
    <property type="entry name" value="N-terminal domain of ligase-like"/>
    <property type="match status" value="1"/>
</dbReference>
<dbReference type="GO" id="GO:0010025">
    <property type="term" value="P:wax biosynthetic process"/>
    <property type="evidence" value="ECO:0007669"/>
    <property type="project" value="TreeGrafter"/>
</dbReference>
<dbReference type="InterPro" id="IPR000873">
    <property type="entry name" value="AMP-dep_synth/lig_dom"/>
</dbReference>
<evidence type="ECO:0000256" key="9">
    <source>
        <dbReference type="ARBA" id="ARBA00034223"/>
    </source>
</evidence>
<dbReference type="GO" id="GO:0005524">
    <property type="term" value="F:ATP binding"/>
    <property type="evidence" value="ECO:0007669"/>
    <property type="project" value="UniProtKB-KW"/>
</dbReference>
<dbReference type="Pfam" id="PF13193">
    <property type="entry name" value="AMP-binding_C"/>
    <property type="match status" value="1"/>
</dbReference>
<reference evidence="14 15" key="1">
    <citation type="submission" date="2024-02" db="EMBL/GenBank/DDBJ databases">
        <title>High-quality chromosome-scale genome assembly of Pensacola bahiagrass (Paspalum notatum Flugge var. saurae).</title>
        <authorList>
            <person name="Vega J.M."/>
            <person name="Podio M."/>
            <person name="Orjuela J."/>
            <person name="Siena L.A."/>
            <person name="Pessino S.C."/>
            <person name="Combes M.C."/>
            <person name="Mariac C."/>
            <person name="Albertini E."/>
            <person name="Pupilli F."/>
            <person name="Ortiz J.P.A."/>
            <person name="Leblanc O."/>
        </authorList>
    </citation>
    <scope>NUCLEOTIDE SEQUENCE [LARGE SCALE GENOMIC DNA]</scope>
    <source>
        <strain evidence="14">R1</strain>
        <tissue evidence="14">Leaf</tissue>
    </source>
</reference>
<keyword evidence="5 11" id="KW-0276">Fatty acid metabolism</keyword>
<dbReference type="GO" id="GO:0009698">
    <property type="term" value="P:phenylpropanoid metabolic process"/>
    <property type="evidence" value="ECO:0007669"/>
    <property type="project" value="UniProtKB-ARBA"/>
</dbReference>
<dbReference type="InterPro" id="IPR045311">
    <property type="entry name" value="LC-FACS_euk"/>
</dbReference>
<dbReference type="EC" id="6.2.1.3" evidence="11"/>
<evidence type="ECO:0000256" key="2">
    <source>
        <dbReference type="ARBA" id="ARBA00006432"/>
    </source>
</evidence>
<evidence type="ECO:0000259" key="13">
    <source>
        <dbReference type="Pfam" id="PF13193"/>
    </source>
</evidence>
<comment type="cofactor">
    <cofactor evidence="1">
        <name>Mg(2+)</name>
        <dbReference type="ChEBI" id="CHEBI:18420"/>
    </cofactor>
</comment>